<gene>
    <name evidence="9" type="ORF">INF20_02575</name>
</gene>
<sequence length="293" mass="32106">MKDRYKVYIGVIMAAFLFGTMEIALKIAGSSIDSFQLTAVRFFIGGLLLLPFAIKEMRDNDIRLDIKQFLYLGLVGIICIPVSMLIFQIGVLKSNAATASVLISMNTLFTLIFARIIDNEKISRNKIIAIFVGIIGALFMIKPWDMQEGNTVLGVVLVLIGAAAFGLYTVMGKKATDQVGIFVQTSFSFIEGSIVLAVINLIIGKPIIAGINMDNILPVLYVSVFVTGLGYLFYFIAIKYSNAVTGSVTFFIKPAIAPILAVLILHESIYWNSIVGIILVLIASFVNLRENKK</sequence>
<dbReference type="InterPro" id="IPR000620">
    <property type="entry name" value="EamA_dom"/>
</dbReference>
<feature type="transmembrane region" description="Helical" evidence="7">
    <location>
        <begin position="182"/>
        <end position="203"/>
    </location>
</feature>
<dbReference type="EMBL" id="JADCKA010000002">
    <property type="protein sequence ID" value="MBE5035162.1"/>
    <property type="molecule type" value="Genomic_DNA"/>
</dbReference>
<evidence type="ECO:0000256" key="6">
    <source>
        <dbReference type="ARBA" id="ARBA00023136"/>
    </source>
</evidence>
<keyword evidence="4 7" id="KW-0812">Transmembrane</keyword>
<dbReference type="SUPFAM" id="SSF103481">
    <property type="entry name" value="Multidrug resistance efflux transporter EmrE"/>
    <property type="match status" value="2"/>
</dbReference>
<reference evidence="9 10" key="1">
    <citation type="submission" date="2020-10" db="EMBL/GenBank/DDBJ databases">
        <title>ChiBAC.</title>
        <authorList>
            <person name="Zenner C."/>
            <person name="Hitch T.C.A."/>
            <person name="Clavel T."/>
        </authorList>
    </citation>
    <scope>NUCLEOTIDE SEQUENCE [LARGE SCALE GENOMIC DNA]</scope>
    <source>
        <strain evidence="9 10">DSM 108706</strain>
    </source>
</reference>
<evidence type="ECO:0000256" key="2">
    <source>
        <dbReference type="ARBA" id="ARBA00007362"/>
    </source>
</evidence>
<evidence type="ECO:0000313" key="10">
    <source>
        <dbReference type="Proteomes" id="UP001516588"/>
    </source>
</evidence>
<evidence type="ECO:0000256" key="3">
    <source>
        <dbReference type="ARBA" id="ARBA00022475"/>
    </source>
</evidence>
<comment type="caution">
    <text evidence="9">The sequence shown here is derived from an EMBL/GenBank/DDBJ whole genome shotgun (WGS) entry which is preliminary data.</text>
</comment>
<feature type="transmembrane region" description="Helical" evidence="7">
    <location>
        <begin position="126"/>
        <end position="144"/>
    </location>
</feature>
<proteinExistence type="inferred from homology"/>
<dbReference type="Pfam" id="PF00892">
    <property type="entry name" value="EamA"/>
    <property type="match status" value="2"/>
</dbReference>
<organism evidence="9 10">
    <name type="scientific">Gallibacter intestinalis</name>
    <dbReference type="NCBI Taxonomy" id="2779356"/>
    <lineage>
        <taxon>Bacteria</taxon>
        <taxon>Bacillati</taxon>
        <taxon>Bacillota</taxon>
        <taxon>Clostridia</taxon>
        <taxon>Eubacteriales</taxon>
        <taxon>Eubacteriaceae</taxon>
        <taxon>Gallibacter</taxon>
    </lineage>
</organism>
<feature type="transmembrane region" description="Helical" evidence="7">
    <location>
        <begin position="150"/>
        <end position="170"/>
    </location>
</feature>
<feature type="transmembrane region" description="Helical" evidence="7">
    <location>
        <begin position="7"/>
        <end position="28"/>
    </location>
</feature>
<evidence type="ECO:0000256" key="1">
    <source>
        <dbReference type="ARBA" id="ARBA00004651"/>
    </source>
</evidence>
<feature type="transmembrane region" description="Helical" evidence="7">
    <location>
        <begin position="96"/>
        <end position="114"/>
    </location>
</feature>
<feature type="domain" description="EamA" evidence="8">
    <location>
        <begin position="8"/>
        <end position="141"/>
    </location>
</feature>
<keyword evidence="3" id="KW-1003">Cell membrane</keyword>
<feature type="transmembrane region" description="Helical" evidence="7">
    <location>
        <begin position="269"/>
        <end position="288"/>
    </location>
</feature>
<evidence type="ECO:0000259" key="8">
    <source>
        <dbReference type="Pfam" id="PF00892"/>
    </source>
</evidence>
<feature type="transmembrane region" description="Helical" evidence="7">
    <location>
        <begin position="69"/>
        <end position="90"/>
    </location>
</feature>
<keyword evidence="6 7" id="KW-0472">Membrane</keyword>
<accession>A0ABR9QWB3</accession>
<feature type="transmembrane region" description="Helical" evidence="7">
    <location>
        <begin position="34"/>
        <end position="54"/>
    </location>
</feature>
<name>A0ABR9QWB3_9FIRM</name>
<feature type="transmembrane region" description="Helical" evidence="7">
    <location>
        <begin position="215"/>
        <end position="236"/>
    </location>
</feature>
<dbReference type="PANTHER" id="PTHR32322">
    <property type="entry name" value="INNER MEMBRANE TRANSPORTER"/>
    <property type="match status" value="1"/>
</dbReference>
<feature type="transmembrane region" description="Helical" evidence="7">
    <location>
        <begin position="243"/>
        <end position="263"/>
    </location>
</feature>
<dbReference type="PANTHER" id="PTHR32322:SF18">
    <property type="entry name" value="S-ADENOSYLMETHIONINE_S-ADENOSYLHOMOCYSTEINE TRANSPORTER"/>
    <property type="match status" value="1"/>
</dbReference>
<keyword evidence="5 7" id="KW-1133">Transmembrane helix</keyword>
<keyword evidence="10" id="KW-1185">Reference proteome</keyword>
<dbReference type="InterPro" id="IPR037185">
    <property type="entry name" value="EmrE-like"/>
</dbReference>
<comment type="similarity">
    <text evidence="2">Belongs to the EamA transporter family.</text>
</comment>
<evidence type="ECO:0000256" key="4">
    <source>
        <dbReference type="ARBA" id="ARBA00022692"/>
    </source>
</evidence>
<evidence type="ECO:0000256" key="7">
    <source>
        <dbReference type="SAM" id="Phobius"/>
    </source>
</evidence>
<feature type="domain" description="EamA" evidence="8">
    <location>
        <begin position="153"/>
        <end position="287"/>
    </location>
</feature>
<dbReference type="InterPro" id="IPR050638">
    <property type="entry name" value="AA-Vitamin_Transporters"/>
</dbReference>
<evidence type="ECO:0000256" key="5">
    <source>
        <dbReference type="ARBA" id="ARBA00022989"/>
    </source>
</evidence>
<dbReference type="RefSeq" id="WP_226384826.1">
    <property type="nucleotide sequence ID" value="NZ_JADCKA010000002.1"/>
</dbReference>
<evidence type="ECO:0000313" key="9">
    <source>
        <dbReference type="EMBL" id="MBE5035162.1"/>
    </source>
</evidence>
<dbReference type="Proteomes" id="UP001516588">
    <property type="component" value="Unassembled WGS sequence"/>
</dbReference>
<comment type="subcellular location">
    <subcellularLocation>
        <location evidence="1">Cell membrane</location>
        <topology evidence="1">Multi-pass membrane protein</topology>
    </subcellularLocation>
</comment>
<protein>
    <submittedName>
        <fullName evidence="9">DMT family transporter</fullName>
    </submittedName>
</protein>